<accession>A0A9N9CPJ8</accession>
<sequence>MSLINCGLIYELPYIVNTGSAQSEGSLPCPALYPMHYISRIRDPVHIAVEIGGDSLIRLKKILSNWLDEEQKLVHIKNNKENFDPDQVNNLKDDLQLNLGEKMNLENSDILFLASSFTQLSSLHYSHLKRPNNRYPQEFIIKILETANIMKLTLRHLSSKQVKSIFDNFDELRIFSFSCGKNIPESLETIEIRIVYDFQWNFSADSLRKFFEGW</sequence>
<comment type="caution">
    <text evidence="1">The sequence shown here is derived from an EMBL/GenBank/DDBJ whole genome shotgun (WGS) entry which is preliminary data.</text>
</comment>
<reference evidence="1" key="1">
    <citation type="submission" date="2021-06" db="EMBL/GenBank/DDBJ databases">
        <authorList>
            <person name="Kallberg Y."/>
            <person name="Tangrot J."/>
            <person name="Rosling A."/>
        </authorList>
    </citation>
    <scope>NUCLEOTIDE SEQUENCE</scope>
    <source>
        <strain evidence="1">AZ414A</strain>
    </source>
</reference>
<keyword evidence="2" id="KW-1185">Reference proteome</keyword>
<gene>
    <name evidence="1" type="ORF">DEBURN_LOCUS9954</name>
</gene>
<proteinExistence type="predicted"/>
<evidence type="ECO:0000313" key="1">
    <source>
        <dbReference type="EMBL" id="CAG8610519.1"/>
    </source>
</evidence>
<dbReference type="Proteomes" id="UP000789706">
    <property type="component" value="Unassembled WGS sequence"/>
</dbReference>
<dbReference type="OrthoDB" id="2396460at2759"/>
<protein>
    <submittedName>
        <fullName evidence="1">11435_t:CDS:1</fullName>
    </submittedName>
</protein>
<organism evidence="1 2">
    <name type="scientific">Diversispora eburnea</name>
    <dbReference type="NCBI Taxonomy" id="1213867"/>
    <lineage>
        <taxon>Eukaryota</taxon>
        <taxon>Fungi</taxon>
        <taxon>Fungi incertae sedis</taxon>
        <taxon>Mucoromycota</taxon>
        <taxon>Glomeromycotina</taxon>
        <taxon>Glomeromycetes</taxon>
        <taxon>Diversisporales</taxon>
        <taxon>Diversisporaceae</taxon>
        <taxon>Diversispora</taxon>
    </lineage>
</organism>
<evidence type="ECO:0000313" key="2">
    <source>
        <dbReference type="Proteomes" id="UP000789706"/>
    </source>
</evidence>
<name>A0A9N9CPJ8_9GLOM</name>
<feature type="non-terminal residue" evidence="1">
    <location>
        <position position="214"/>
    </location>
</feature>
<dbReference type="EMBL" id="CAJVPK010002317">
    <property type="protein sequence ID" value="CAG8610519.1"/>
    <property type="molecule type" value="Genomic_DNA"/>
</dbReference>
<dbReference type="AlphaFoldDB" id="A0A9N9CPJ8"/>